<dbReference type="AlphaFoldDB" id="A0A9W8ZMV6"/>
<accession>A0A9W8ZMV6</accession>
<dbReference type="Proteomes" id="UP001140510">
    <property type="component" value="Unassembled WGS sequence"/>
</dbReference>
<dbReference type="OrthoDB" id="423221at2759"/>
<organism evidence="1 2">
    <name type="scientific">Didymella pomorum</name>
    <dbReference type="NCBI Taxonomy" id="749634"/>
    <lineage>
        <taxon>Eukaryota</taxon>
        <taxon>Fungi</taxon>
        <taxon>Dikarya</taxon>
        <taxon>Ascomycota</taxon>
        <taxon>Pezizomycotina</taxon>
        <taxon>Dothideomycetes</taxon>
        <taxon>Pleosporomycetidae</taxon>
        <taxon>Pleosporales</taxon>
        <taxon>Pleosporineae</taxon>
        <taxon>Didymellaceae</taxon>
        <taxon>Didymella</taxon>
    </lineage>
</organism>
<protein>
    <submittedName>
        <fullName evidence="1">Uncharacterized protein</fullName>
    </submittedName>
</protein>
<dbReference type="EMBL" id="JAPEVA010000004">
    <property type="protein sequence ID" value="KAJ4412002.1"/>
    <property type="molecule type" value="Genomic_DNA"/>
</dbReference>
<proteinExistence type="predicted"/>
<gene>
    <name evidence="1" type="ORF">N0V91_001141</name>
</gene>
<reference evidence="1" key="1">
    <citation type="submission" date="2022-10" db="EMBL/GenBank/DDBJ databases">
        <title>Tapping the CABI collections for fungal endophytes: first genome assemblies for Collariella, Neodidymelliopsis, Ascochyta clinopodiicola, Didymella pomorum, Didymosphaeria variabile, Neocosmospora piperis and Neocucurbitaria cava.</title>
        <authorList>
            <person name="Hill R."/>
        </authorList>
    </citation>
    <scope>NUCLEOTIDE SEQUENCE</scope>
    <source>
        <strain evidence="1">IMI 355091</strain>
    </source>
</reference>
<evidence type="ECO:0000313" key="2">
    <source>
        <dbReference type="Proteomes" id="UP001140510"/>
    </source>
</evidence>
<sequence length="203" mass="22572">MRAFEWHKRTGFKSLKPTDPKKAEKEESTVSKLWASFTQDIKKHAWLGDFDATLKAKFPLSKAEAKPTPGGLEELEGVSKGKMIKKAKTIMSHLRDSRVELALRTRSGRFISNVKALLQPLCEGSDEPFSCDAEKFQQTATIPEIYLASHCTIQTVSLIKATDLGSAPEKLTGHSFGRKMDSIARLLRKLPDVDQGLVFAPND</sequence>
<name>A0A9W8ZMV6_9PLEO</name>
<comment type="caution">
    <text evidence="1">The sequence shown here is derived from an EMBL/GenBank/DDBJ whole genome shotgun (WGS) entry which is preliminary data.</text>
</comment>
<keyword evidence="2" id="KW-1185">Reference proteome</keyword>
<evidence type="ECO:0000313" key="1">
    <source>
        <dbReference type="EMBL" id="KAJ4412002.1"/>
    </source>
</evidence>